<evidence type="ECO:0000256" key="3">
    <source>
        <dbReference type="ARBA" id="ARBA00022989"/>
    </source>
</evidence>
<gene>
    <name evidence="6" type="ORF">GRF29_44g2413616</name>
</gene>
<keyword evidence="2 5" id="KW-0812">Transmembrane</keyword>
<dbReference type="EMBL" id="WVTA01000005">
    <property type="protein sequence ID" value="KAK3210340.1"/>
    <property type="molecule type" value="Genomic_DNA"/>
</dbReference>
<organism evidence="6 7">
    <name type="scientific">Pseudopithomyces chartarum</name>
    <dbReference type="NCBI Taxonomy" id="1892770"/>
    <lineage>
        <taxon>Eukaryota</taxon>
        <taxon>Fungi</taxon>
        <taxon>Dikarya</taxon>
        <taxon>Ascomycota</taxon>
        <taxon>Pezizomycotina</taxon>
        <taxon>Dothideomycetes</taxon>
        <taxon>Pleosporomycetidae</taxon>
        <taxon>Pleosporales</taxon>
        <taxon>Massarineae</taxon>
        <taxon>Didymosphaeriaceae</taxon>
        <taxon>Pseudopithomyces</taxon>
    </lineage>
</organism>
<feature type="transmembrane region" description="Helical" evidence="5">
    <location>
        <begin position="80"/>
        <end position="100"/>
    </location>
</feature>
<dbReference type="Gene3D" id="1.20.1250.20">
    <property type="entry name" value="MFS general substrate transporter like domains"/>
    <property type="match status" value="1"/>
</dbReference>
<dbReference type="PANTHER" id="PTHR23501:SF43">
    <property type="entry name" value="MULTIDRUG TRANSPORTER, PUTATIVE (AFU_ORTHOLOGUE AFUA_6G03040)-RELATED"/>
    <property type="match status" value="1"/>
</dbReference>
<proteinExistence type="predicted"/>
<keyword evidence="7" id="KW-1185">Reference proteome</keyword>
<protein>
    <submittedName>
        <fullName evidence="6">Uncharacterized protein</fullName>
    </submittedName>
</protein>
<dbReference type="Proteomes" id="UP001280581">
    <property type="component" value="Unassembled WGS sequence"/>
</dbReference>
<dbReference type="SUPFAM" id="SSF103473">
    <property type="entry name" value="MFS general substrate transporter"/>
    <property type="match status" value="1"/>
</dbReference>
<dbReference type="GO" id="GO:0022857">
    <property type="term" value="F:transmembrane transporter activity"/>
    <property type="evidence" value="ECO:0007669"/>
    <property type="project" value="TreeGrafter"/>
</dbReference>
<dbReference type="InterPro" id="IPR036259">
    <property type="entry name" value="MFS_trans_sf"/>
</dbReference>
<feature type="transmembrane region" description="Helical" evidence="5">
    <location>
        <begin position="56"/>
        <end position="73"/>
    </location>
</feature>
<sequence length="244" mass="26396">MEPVLPWRFFKNRTMLSLLMNAVFLGGPWFVAIFQLPQKFQFVHGSSGVRAGIQTMPFTFAAPLGSLVASVLAGKLHIPILYLVAVAGLLQTLGFALLASLPESSHVYPRAYGFQIIAGFGCGINVCMLLLSVPFVVESRDKAVGMGAVSQLRVMGGAIVLSIATSVFNSRTGLEISEVLQASGVPFRSVESVQSLASLDVLDQQRIIAIMARGYNLQMYVLCAFAALQIPTALLMWRKKQIMA</sequence>
<evidence type="ECO:0000256" key="1">
    <source>
        <dbReference type="ARBA" id="ARBA00004141"/>
    </source>
</evidence>
<evidence type="ECO:0000313" key="6">
    <source>
        <dbReference type="EMBL" id="KAK3210340.1"/>
    </source>
</evidence>
<keyword evidence="4 5" id="KW-0472">Membrane</keyword>
<dbReference type="AlphaFoldDB" id="A0AAN6M1Y7"/>
<keyword evidence="3 5" id="KW-1133">Transmembrane helix</keyword>
<feature type="transmembrane region" description="Helical" evidence="5">
    <location>
        <begin position="112"/>
        <end position="137"/>
    </location>
</feature>
<name>A0AAN6M1Y7_9PLEO</name>
<evidence type="ECO:0000256" key="2">
    <source>
        <dbReference type="ARBA" id="ARBA00022692"/>
    </source>
</evidence>
<comment type="caution">
    <text evidence="6">The sequence shown here is derived from an EMBL/GenBank/DDBJ whole genome shotgun (WGS) entry which is preliminary data.</text>
</comment>
<feature type="transmembrane region" description="Helical" evidence="5">
    <location>
        <begin position="219"/>
        <end position="237"/>
    </location>
</feature>
<evidence type="ECO:0000256" key="4">
    <source>
        <dbReference type="ARBA" id="ARBA00023136"/>
    </source>
</evidence>
<feature type="transmembrane region" description="Helical" evidence="5">
    <location>
        <begin position="16"/>
        <end position="36"/>
    </location>
</feature>
<dbReference type="PANTHER" id="PTHR23501">
    <property type="entry name" value="MAJOR FACILITATOR SUPERFAMILY"/>
    <property type="match status" value="1"/>
</dbReference>
<evidence type="ECO:0000256" key="5">
    <source>
        <dbReference type="SAM" id="Phobius"/>
    </source>
</evidence>
<accession>A0AAN6M1Y7</accession>
<dbReference type="GO" id="GO:0005886">
    <property type="term" value="C:plasma membrane"/>
    <property type="evidence" value="ECO:0007669"/>
    <property type="project" value="TreeGrafter"/>
</dbReference>
<reference evidence="6 7" key="1">
    <citation type="submission" date="2021-02" db="EMBL/GenBank/DDBJ databases">
        <title>Genome assembly of Pseudopithomyces chartarum.</title>
        <authorList>
            <person name="Jauregui R."/>
            <person name="Singh J."/>
            <person name="Voisey C."/>
        </authorList>
    </citation>
    <scope>NUCLEOTIDE SEQUENCE [LARGE SCALE GENOMIC DNA]</scope>
    <source>
        <strain evidence="6 7">AGR01</strain>
    </source>
</reference>
<comment type="subcellular location">
    <subcellularLocation>
        <location evidence="1">Membrane</location>
        <topology evidence="1">Multi-pass membrane protein</topology>
    </subcellularLocation>
</comment>
<evidence type="ECO:0000313" key="7">
    <source>
        <dbReference type="Proteomes" id="UP001280581"/>
    </source>
</evidence>